<comment type="subcellular location">
    <subcellularLocation>
        <location evidence="12">Cell inner membrane</location>
        <topology evidence="12">Multi-pass membrane protein</topology>
    </subcellularLocation>
    <subcellularLocation>
        <location evidence="1 11">Cell membrane</location>
        <topology evidence="1 11">Multi-pass membrane protein</topology>
    </subcellularLocation>
</comment>
<comment type="subunit">
    <text evidence="3 12">The complex is composed of two ATP-binding proteins (UgpC), two transmembrane proteins (UgpA and UgpE) and a solute-binding protein (UgpB).</text>
</comment>
<dbReference type="GO" id="GO:0005886">
    <property type="term" value="C:plasma membrane"/>
    <property type="evidence" value="ECO:0007669"/>
    <property type="project" value="UniProtKB-SubCell"/>
</dbReference>
<keyword evidence="12" id="KW-0997">Cell inner membrane</keyword>
<feature type="transmembrane region" description="Helical" evidence="11">
    <location>
        <begin position="29"/>
        <end position="51"/>
    </location>
</feature>
<dbReference type="RefSeq" id="WP_055118378.1">
    <property type="nucleotide sequence ID" value="NZ_CANKXR010000003.1"/>
</dbReference>
<evidence type="ECO:0000313" key="15">
    <source>
        <dbReference type="Proteomes" id="UP000049983"/>
    </source>
</evidence>
<dbReference type="PANTHER" id="PTHR43744:SF8">
    <property type="entry name" value="SN-GLYCEROL-3-PHOSPHATE TRANSPORT SYSTEM PERMEASE PROTEIN UGPE"/>
    <property type="match status" value="1"/>
</dbReference>
<keyword evidence="8 11" id="KW-1133">Transmembrane helix</keyword>
<evidence type="ECO:0000313" key="14">
    <source>
        <dbReference type="EMBL" id="CTQ75835.1"/>
    </source>
</evidence>
<dbReference type="EMBL" id="CXWC01000012">
    <property type="protein sequence ID" value="CTQ75835.1"/>
    <property type="molecule type" value="Genomic_DNA"/>
</dbReference>
<evidence type="ECO:0000256" key="6">
    <source>
        <dbReference type="ARBA" id="ARBA00022475"/>
    </source>
</evidence>
<dbReference type="OrthoDB" id="9815445at2"/>
<name>A0A0M6ZJS4_9HYPH</name>
<protein>
    <recommendedName>
        <fullName evidence="4 12">sn-glycerol-3-phosphate transport system permease protein UgpE</fullName>
    </recommendedName>
</protein>
<evidence type="ECO:0000256" key="4">
    <source>
        <dbReference type="ARBA" id="ARBA00020515"/>
    </source>
</evidence>
<keyword evidence="5 11" id="KW-0813">Transport</keyword>
<dbReference type="GO" id="GO:0055085">
    <property type="term" value="P:transmembrane transport"/>
    <property type="evidence" value="ECO:0007669"/>
    <property type="project" value="InterPro"/>
</dbReference>
<dbReference type="InterPro" id="IPR000515">
    <property type="entry name" value="MetI-like"/>
</dbReference>
<evidence type="ECO:0000256" key="10">
    <source>
        <dbReference type="ARBA" id="ARBA00037054"/>
    </source>
</evidence>
<evidence type="ECO:0000259" key="13">
    <source>
        <dbReference type="PROSITE" id="PS50928"/>
    </source>
</evidence>
<evidence type="ECO:0000256" key="3">
    <source>
        <dbReference type="ARBA" id="ARBA00011557"/>
    </source>
</evidence>
<dbReference type="STRING" id="311410.LA5095_04154"/>
<evidence type="ECO:0000256" key="12">
    <source>
        <dbReference type="RuleBase" id="RU363056"/>
    </source>
</evidence>
<dbReference type="Gene3D" id="1.10.3720.10">
    <property type="entry name" value="MetI-like"/>
    <property type="match status" value="1"/>
</dbReference>
<dbReference type="Pfam" id="PF00528">
    <property type="entry name" value="BPD_transp_1"/>
    <property type="match status" value="1"/>
</dbReference>
<feature type="transmembrane region" description="Helical" evidence="11">
    <location>
        <begin position="222"/>
        <end position="243"/>
    </location>
</feature>
<evidence type="ECO:0000256" key="11">
    <source>
        <dbReference type="RuleBase" id="RU363032"/>
    </source>
</evidence>
<accession>A0A0M6ZJS4</accession>
<evidence type="ECO:0000256" key="5">
    <source>
        <dbReference type="ARBA" id="ARBA00022448"/>
    </source>
</evidence>
<evidence type="ECO:0000256" key="9">
    <source>
        <dbReference type="ARBA" id="ARBA00023136"/>
    </source>
</evidence>
<comment type="function">
    <text evidence="10 12">Part of the ABC transporter complex UgpBAEC involved in sn-glycerol-3-phosphate (G3P) import. Probably responsible for the translocation of the substrate across the membrane.</text>
</comment>
<evidence type="ECO:0000256" key="1">
    <source>
        <dbReference type="ARBA" id="ARBA00004651"/>
    </source>
</evidence>
<evidence type="ECO:0000256" key="2">
    <source>
        <dbReference type="ARBA" id="ARBA00009306"/>
    </source>
</evidence>
<dbReference type="PANTHER" id="PTHR43744">
    <property type="entry name" value="ABC TRANSPORTER PERMEASE PROTEIN MG189-RELATED-RELATED"/>
    <property type="match status" value="1"/>
</dbReference>
<evidence type="ECO:0000256" key="8">
    <source>
        <dbReference type="ARBA" id="ARBA00022989"/>
    </source>
</evidence>
<reference evidence="15" key="1">
    <citation type="submission" date="2015-07" db="EMBL/GenBank/DDBJ databases">
        <authorList>
            <person name="Rodrigo-Torres Lidia"/>
            <person name="Arahal R.David."/>
        </authorList>
    </citation>
    <scope>NUCLEOTIDE SEQUENCE [LARGE SCALE GENOMIC DNA]</scope>
    <source>
        <strain evidence="15">CECT 5096</strain>
    </source>
</reference>
<keyword evidence="7 11" id="KW-0812">Transmembrane</keyword>
<comment type="similarity">
    <text evidence="2 11">Belongs to the binding-protein-dependent transport system permease family.</text>
</comment>
<dbReference type="CDD" id="cd06261">
    <property type="entry name" value="TM_PBP2"/>
    <property type="match status" value="1"/>
</dbReference>
<organism evidence="14 15">
    <name type="scientific">Roseibium album</name>
    <dbReference type="NCBI Taxonomy" id="311410"/>
    <lineage>
        <taxon>Bacteria</taxon>
        <taxon>Pseudomonadati</taxon>
        <taxon>Pseudomonadota</taxon>
        <taxon>Alphaproteobacteria</taxon>
        <taxon>Hyphomicrobiales</taxon>
        <taxon>Stappiaceae</taxon>
        <taxon>Roseibium</taxon>
    </lineage>
</organism>
<dbReference type="InterPro" id="IPR035906">
    <property type="entry name" value="MetI-like_sf"/>
</dbReference>
<dbReference type="Proteomes" id="UP000049983">
    <property type="component" value="Unassembled WGS sequence"/>
</dbReference>
<keyword evidence="6 12" id="KW-1003">Cell membrane</keyword>
<feature type="transmembrane region" description="Helical" evidence="11">
    <location>
        <begin position="264"/>
        <end position="287"/>
    </location>
</feature>
<keyword evidence="9 11" id="KW-0472">Membrane</keyword>
<feature type="transmembrane region" description="Helical" evidence="11">
    <location>
        <begin position="189"/>
        <end position="210"/>
    </location>
</feature>
<dbReference type="PROSITE" id="PS50928">
    <property type="entry name" value="ABC_TM1"/>
    <property type="match status" value="1"/>
</dbReference>
<dbReference type="GeneID" id="97671835"/>
<dbReference type="AlphaFoldDB" id="A0A0M6ZJS4"/>
<keyword evidence="15" id="KW-1185">Reference proteome</keyword>
<dbReference type="SUPFAM" id="SSF161098">
    <property type="entry name" value="MetI-like"/>
    <property type="match status" value="1"/>
</dbReference>
<feature type="transmembrane region" description="Helical" evidence="11">
    <location>
        <begin position="153"/>
        <end position="177"/>
    </location>
</feature>
<sequence length="357" mass="40132">MADATAHRRTIGTLLTARRGRGKLHWTDIFTYLYLAFGILLMFGPVVWLVLSSFKTPAGLLEFPPTLLPLGQISAEVEGYDKPLPIFRATLEDGTEMELAQVRRIGIVSQMVDPANPDQTYKVPISNRTPVREFRIASENYTEPLRKFNFGGYLWNSIIVTVVATAITLLINSMAAYGLSIYEFKGRNAIMIFVIGTLMIPITVILVPVYLVVTSLDMVNSLWAVILPGAATPTGVFLLRQYMLTLPRDLIEAARMDRASEWQIYWRVVLPLALPAIAVLAIFSIMWRWNDFLWPLIVLNRSEVYTLQLGLNAFQGELDVQWHYILAMTVVTLIPVVVVFGFLQRFITTGIASSGMK</sequence>
<proteinExistence type="inferred from homology"/>
<evidence type="ECO:0000256" key="7">
    <source>
        <dbReference type="ARBA" id="ARBA00022692"/>
    </source>
</evidence>
<feature type="transmembrane region" description="Helical" evidence="11">
    <location>
        <begin position="322"/>
        <end position="343"/>
    </location>
</feature>
<gene>
    <name evidence="14" type="primary">araQ_10</name>
    <name evidence="12" type="synonym">ugpE</name>
    <name evidence="14" type="ORF">LA5096_04549</name>
</gene>
<feature type="domain" description="ABC transmembrane type-1" evidence="13">
    <location>
        <begin position="154"/>
        <end position="343"/>
    </location>
</feature>